<evidence type="ECO:0000259" key="1">
    <source>
        <dbReference type="Pfam" id="PF01399"/>
    </source>
</evidence>
<name>T0MGY3_9MICR</name>
<dbReference type="GO" id="GO:0006511">
    <property type="term" value="P:ubiquitin-dependent protein catabolic process"/>
    <property type="evidence" value="ECO:0007669"/>
    <property type="project" value="TreeGrafter"/>
</dbReference>
<accession>T0MGY3</accession>
<keyword evidence="3" id="KW-1185">Reference proteome</keyword>
<reference evidence="2 3" key="1">
    <citation type="journal article" date="2013" name="BMC Genomics">
        <title>Genome sequencing and comparative genomics of honey bee microsporidia, Nosema apis reveal novel insights into host-parasite interactions.</title>
        <authorList>
            <person name="Chen Yp."/>
            <person name="Pettis J.S."/>
            <person name="Zhao Y."/>
            <person name="Liu X."/>
            <person name="Tallon L.J."/>
            <person name="Sadzewicz L.D."/>
            <person name="Li R."/>
            <person name="Zheng H."/>
            <person name="Huang S."/>
            <person name="Zhang X."/>
            <person name="Hamilton M.C."/>
            <person name="Pernal S.F."/>
            <person name="Melathopoulos A.P."/>
            <person name="Yan X."/>
            <person name="Evans J.D."/>
        </authorList>
    </citation>
    <scope>NUCLEOTIDE SEQUENCE [LARGE SCALE GENOMIC DNA]</scope>
    <source>
        <strain evidence="2 3">BRL 01</strain>
    </source>
</reference>
<protein>
    <submittedName>
        <fullName evidence="2">26s proteasome regulatory subunit</fullName>
    </submittedName>
</protein>
<evidence type="ECO:0000313" key="3">
    <source>
        <dbReference type="Proteomes" id="UP000053780"/>
    </source>
</evidence>
<sequence length="351" mass="42012">MNCEDLENLLYKICSKQDYDLFNRKFSYIYKNIVNSMPDEHIIDKTINAMVLFKHKKFEMVISFIEIEIKELLWGRNCSYDIFIAKILRLYYLARKYSGLNNDIFFNLLVSNKEFNNKESVSVITNCLLDYMLCNDVYFKMENEISQSELGIYNFYNGIIELVEGNYNKAYDFFRTAKMSRETKKYIILTKLLQSNFQIDVEYDKRLEKYFKLVKIIKQADMNKFLNFVNENKEFFMLEKLFFIVMRLSHNVIQEKIRCASLIYSKISFTDLSFKLDMYVDDLEYILKKSIKNGLITGYVKNQTYYNNEQTKSIKKQNKLQFADLLNINNKIKGELKYPKNEVPCYGNVRK</sequence>
<dbReference type="AlphaFoldDB" id="T0MGY3"/>
<proteinExistence type="predicted"/>
<dbReference type="OrthoDB" id="1713558at2759"/>
<dbReference type="PANTHER" id="PTHR10758">
    <property type="entry name" value="26S PROTEASOME NON-ATPASE REGULATORY SUBUNIT 3/COP9 SIGNALOSOME COMPLEX SUBUNIT 3"/>
    <property type="match status" value="1"/>
</dbReference>
<feature type="domain" description="PCI" evidence="1">
    <location>
        <begin position="230"/>
        <end position="301"/>
    </location>
</feature>
<organism evidence="2 3">
    <name type="scientific">Vairimorpha apis BRL 01</name>
    <dbReference type="NCBI Taxonomy" id="1037528"/>
    <lineage>
        <taxon>Eukaryota</taxon>
        <taxon>Fungi</taxon>
        <taxon>Fungi incertae sedis</taxon>
        <taxon>Microsporidia</taxon>
        <taxon>Nosematidae</taxon>
        <taxon>Vairimorpha</taxon>
    </lineage>
</organism>
<dbReference type="InterPro" id="IPR000717">
    <property type="entry name" value="PCI_dom"/>
</dbReference>
<dbReference type="Pfam" id="PF01399">
    <property type="entry name" value="PCI"/>
    <property type="match status" value="1"/>
</dbReference>
<dbReference type="PANTHER" id="PTHR10758:SF2">
    <property type="entry name" value="26S PROTEASOME NON-ATPASE REGULATORY SUBUNIT 3"/>
    <property type="match status" value="1"/>
</dbReference>
<dbReference type="HOGENOM" id="CLU_062465_0_0_1"/>
<dbReference type="EMBL" id="KE647309">
    <property type="protein sequence ID" value="EQB60305.1"/>
    <property type="molecule type" value="Genomic_DNA"/>
</dbReference>
<keyword evidence="2" id="KW-0647">Proteasome</keyword>
<gene>
    <name evidence="2" type="ORF">NAPIS_ORF02135</name>
</gene>
<dbReference type="GO" id="GO:0008541">
    <property type="term" value="C:proteasome regulatory particle, lid subcomplex"/>
    <property type="evidence" value="ECO:0007669"/>
    <property type="project" value="TreeGrafter"/>
</dbReference>
<evidence type="ECO:0000313" key="2">
    <source>
        <dbReference type="EMBL" id="EQB60305.1"/>
    </source>
</evidence>
<dbReference type="InterPro" id="IPR050756">
    <property type="entry name" value="CSN3"/>
</dbReference>
<dbReference type="Proteomes" id="UP000053780">
    <property type="component" value="Unassembled WGS sequence"/>
</dbReference>
<dbReference type="VEuPathDB" id="MicrosporidiaDB:NAPIS_ORF02135"/>